<evidence type="ECO:0000313" key="1">
    <source>
        <dbReference type="EMBL" id="KAK7604188.1"/>
    </source>
</evidence>
<reference evidence="1 2" key="1">
    <citation type="submission" date="2024-03" db="EMBL/GenBank/DDBJ databases">
        <title>Adaptation during the transition from Ophiocordyceps entomopathogen to insect associate is accompanied by gene loss and intensified selection.</title>
        <authorList>
            <person name="Ward C.M."/>
            <person name="Onetto C.A."/>
            <person name="Borneman A.R."/>
        </authorList>
    </citation>
    <scope>NUCLEOTIDE SEQUENCE [LARGE SCALE GENOMIC DNA]</scope>
    <source>
        <strain evidence="1">AWRI1</strain>
        <tissue evidence="1">Single Adult Female</tissue>
    </source>
</reference>
<dbReference type="GO" id="GO:0016791">
    <property type="term" value="F:phosphatase activity"/>
    <property type="evidence" value="ECO:0007669"/>
    <property type="project" value="TreeGrafter"/>
</dbReference>
<dbReference type="SFLD" id="SFLDG01129">
    <property type="entry name" value="C1.5:_HAD__Beta-PGM__Phosphata"/>
    <property type="match status" value="1"/>
</dbReference>
<proteinExistence type="predicted"/>
<dbReference type="FunFam" id="3.40.50.1000:FF:000055">
    <property type="entry name" value="Haloacid dehalogenase-like hydrolase family protein"/>
    <property type="match status" value="1"/>
</dbReference>
<dbReference type="PANTHER" id="PTHR18901:SF38">
    <property type="entry name" value="PSEUDOURIDINE-5'-PHOSPHATASE"/>
    <property type="match status" value="1"/>
</dbReference>
<dbReference type="AlphaFoldDB" id="A0AAN9Y8M6"/>
<dbReference type="InterPro" id="IPR036412">
    <property type="entry name" value="HAD-like_sf"/>
</dbReference>
<dbReference type="InterPro" id="IPR041492">
    <property type="entry name" value="HAD_2"/>
</dbReference>
<comment type="caution">
    <text evidence="1">The sequence shown here is derived from an EMBL/GenBank/DDBJ whole genome shotgun (WGS) entry which is preliminary data.</text>
</comment>
<accession>A0AAN9Y8M6</accession>
<gene>
    <name evidence="1" type="ORF">V9T40_004461</name>
</gene>
<evidence type="ECO:0000313" key="2">
    <source>
        <dbReference type="Proteomes" id="UP001367676"/>
    </source>
</evidence>
<dbReference type="InterPro" id="IPR023198">
    <property type="entry name" value="PGP-like_dom2"/>
</dbReference>
<dbReference type="Pfam" id="PF13419">
    <property type="entry name" value="HAD_2"/>
    <property type="match status" value="1"/>
</dbReference>
<dbReference type="InterPro" id="IPR006439">
    <property type="entry name" value="HAD-SF_hydro_IA"/>
</dbReference>
<sequence length="236" mass="26444">MNHINGSRQPICKPVTHIIFDLDGLLLNSEECYHKIDEVVIGKYGKKVPDDLFLQILGFSDIDCARKIIEICDLPTTPKQYQNEVLRHTYLLRDVKLLPGAERLIRHLALHNIPMAIATSSGRESVQNKLHNHGELFSLMDHIVMGSTDPEVNFGKPAPDCFLVCAKRFPDIPNPEQCLVLEDAPSGVTAARRAGMQVVLVPDERVTLKQREGATQVLNSLLEFRPEDFGLPAFDD</sequence>
<organism evidence="1 2">
    <name type="scientific">Parthenolecanium corni</name>
    <dbReference type="NCBI Taxonomy" id="536013"/>
    <lineage>
        <taxon>Eukaryota</taxon>
        <taxon>Metazoa</taxon>
        <taxon>Ecdysozoa</taxon>
        <taxon>Arthropoda</taxon>
        <taxon>Hexapoda</taxon>
        <taxon>Insecta</taxon>
        <taxon>Pterygota</taxon>
        <taxon>Neoptera</taxon>
        <taxon>Paraneoptera</taxon>
        <taxon>Hemiptera</taxon>
        <taxon>Sternorrhyncha</taxon>
        <taxon>Coccoidea</taxon>
        <taxon>Coccidae</taxon>
        <taxon>Parthenolecanium</taxon>
    </lineage>
</organism>
<dbReference type="PANTHER" id="PTHR18901">
    <property type="entry name" value="2-DEOXYGLUCOSE-6-PHOSPHATE PHOSPHATASE 2"/>
    <property type="match status" value="1"/>
</dbReference>
<dbReference type="Proteomes" id="UP001367676">
    <property type="component" value="Unassembled WGS sequence"/>
</dbReference>
<dbReference type="InterPro" id="IPR023214">
    <property type="entry name" value="HAD_sf"/>
</dbReference>
<name>A0AAN9Y8M6_9HEMI</name>
<dbReference type="NCBIfam" id="TIGR01509">
    <property type="entry name" value="HAD-SF-IA-v3"/>
    <property type="match status" value="1"/>
</dbReference>
<dbReference type="SFLD" id="SFLDS00003">
    <property type="entry name" value="Haloacid_Dehalogenase"/>
    <property type="match status" value="1"/>
</dbReference>
<dbReference type="Gene3D" id="3.40.50.1000">
    <property type="entry name" value="HAD superfamily/HAD-like"/>
    <property type="match status" value="1"/>
</dbReference>
<dbReference type="Gene3D" id="1.10.150.240">
    <property type="entry name" value="Putative phosphatase, domain 2"/>
    <property type="match status" value="1"/>
</dbReference>
<keyword evidence="2" id="KW-1185">Reference proteome</keyword>
<protein>
    <recommendedName>
        <fullName evidence="3">Pseudouridine-5'-phosphatase</fullName>
    </recommendedName>
</protein>
<evidence type="ECO:0008006" key="3">
    <source>
        <dbReference type="Google" id="ProtNLM"/>
    </source>
</evidence>
<dbReference type="EMBL" id="JBBCAQ010000004">
    <property type="protein sequence ID" value="KAK7604188.1"/>
    <property type="molecule type" value="Genomic_DNA"/>
</dbReference>
<dbReference type="SUPFAM" id="SSF56784">
    <property type="entry name" value="HAD-like"/>
    <property type="match status" value="1"/>
</dbReference>